<dbReference type="InterPro" id="IPR005645">
    <property type="entry name" value="FSH-like_dom"/>
</dbReference>
<feature type="non-terminal residue" evidence="3">
    <location>
        <position position="228"/>
    </location>
</feature>
<keyword evidence="1" id="KW-0378">Hydrolase</keyword>
<dbReference type="GO" id="GO:0016787">
    <property type="term" value="F:hydrolase activity"/>
    <property type="evidence" value="ECO:0007669"/>
    <property type="project" value="UniProtKB-KW"/>
</dbReference>
<organism evidence="3 4">
    <name type="scientific">Polarella glacialis</name>
    <name type="common">Dinoflagellate</name>
    <dbReference type="NCBI Taxonomy" id="89957"/>
    <lineage>
        <taxon>Eukaryota</taxon>
        <taxon>Sar</taxon>
        <taxon>Alveolata</taxon>
        <taxon>Dinophyceae</taxon>
        <taxon>Suessiales</taxon>
        <taxon>Suessiaceae</taxon>
        <taxon>Polarella</taxon>
    </lineage>
</organism>
<dbReference type="Gene3D" id="3.40.50.1820">
    <property type="entry name" value="alpha/beta hydrolase"/>
    <property type="match status" value="1"/>
</dbReference>
<proteinExistence type="predicted"/>
<dbReference type="AlphaFoldDB" id="A0A813J031"/>
<protein>
    <recommendedName>
        <fullName evidence="2">Serine hydrolase domain-containing protein</fullName>
    </recommendedName>
</protein>
<comment type="caution">
    <text evidence="3">The sequence shown here is derived from an EMBL/GenBank/DDBJ whole genome shotgun (WGS) entry which is preliminary data.</text>
</comment>
<dbReference type="GO" id="GO:0005737">
    <property type="term" value="C:cytoplasm"/>
    <property type="evidence" value="ECO:0007669"/>
    <property type="project" value="TreeGrafter"/>
</dbReference>
<dbReference type="InterPro" id="IPR029058">
    <property type="entry name" value="AB_hydrolase_fold"/>
</dbReference>
<evidence type="ECO:0000313" key="4">
    <source>
        <dbReference type="Proteomes" id="UP000626109"/>
    </source>
</evidence>
<dbReference type="PANTHER" id="PTHR48070:SF6">
    <property type="entry name" value="ESTERASE OVCA2"/>
    <property type="match status" value="1"/>
</dbReference>
<feature type="domain" description="Serine hydrolase" evidence="2">
    <location>
        <begin position="13"/>
        <end position="217"/>
    </location>
</feature>
<gene>
    <name evidence="3" type="ORF">PGLA2088_LOCUS13833</name>
</gene>
<dbReference type="Pfam" id="PF03959">
    <property type="entry name" value="FSH1"/>
    <property type="match status" value="1"/>
</dbReference>
<accession>A0A813J031</accession>
<evidence type="ECO:0000259" key="2">
    <source>
        <dbReference type="Pfam" id="PF03959"/>
    </source>
</evidence>
<dbReference type="Proteomes" id="UP000626109">
    <property type="component" value="Unassembled WGS sequence"/>
</dbReference>
<evidence type="ECO:0000256" key="1">
    <source>
        <dbReference type="ARBA" id="ARBA00022801"/>
    </source>
</evidence>
<sequence>APPLLDLERMAPRKLRVLALCGGHSCAAVLRVQTTALRLALGKDVSEWTFLEGSEDWTHSPGEPVISEMEEKLAQGSQLKNWYMDSCEESGGVQTGRTNREKQFDRTTRVFYQGIPAAVERLRRQVMDAGPFDVLVAFSQGTVMAHLLIGHLRREAPGVEDAKRWHCTRNGAEQMPWEISVFFNGMHVRDEDYFHLFEQKSPHPTVHVFGREDEFYDYGRDGFGNQPQ</sequence>
<dbReference type="EMBL" id="CAJNNW010016718">
    <property type="protein sequence ID" value="CAE8659629.1"/>
    <property type="molecule type" value="Genomic_DNA"/>
</dbReference>
<reference evidence="3" key="1">
    <citation type="submission" date="2021-02" db="EMBL/GenBank/DDBJ databases">
        <authorList>
            <person name="Dougan E. K."/>
            <person name="Rhodes N."/>
            <person name="Thang M."/>
            <person name="Chan C."/>
        </authorList>
    </citation>
    <scope>NUCLEOTIDE SEQUENCE</scope>
</reference>
<evidence type="ECO:0000313" key="3">
    <source>
        <dbReference type="EMBL" id="CAE8659629.1"/>
    </source>
</evidence>
<feature type="non-terminal residue" evidence="3">
    <location>
        <position position="1"/>
    </location>
</feature>
<name>A0A813J031_POLGL</name>
<dbReference type="PANTHER" id="PTHR48070">
    <property type="entry name" value="ESTERASE OVCA2"/>
    <property type="match status" value="1"/>
</dbReference>
<dbReference type="GO" id="GO:0005634">
    <property type="term" value="C:nucleus"/>
    <property type="evidence" value="ECO:0007669"/>
    <property type="project" value="TreeGrafter"/>
</dbReference>
<dbReference type="InterPro" id="IPR050593">
    <property type="entry name" value="LovG"/>
</dbReference>